<feature type="compositionally biased region" description="Basic and acidic residues" evidence="2">
    <location>
        <begin position="41"/>
        <end position="55"/>
    </location>
</feature>
<feature type="signal peptide" evidence="3">
    <location>
        <begin position="1"/>
        <end position="21"/>
    </location>
</feature>
<feature type="region of interest" description="Disordered" evidence="2">
    <location>
        <begin position="30"/>
        <end position="62"/>
    </location>
</feature>
<keyword evidence="1 3" id="KW-0732">Signal</keyword>
<dbReference type="EMBL" id="BAAAHG010000027">
    <property type="protein sequence ID" value="GAA0917185.1"/>
    <property type="molecule type" value="Genomic_DNA"/>
</dbReference>
<accession>A0ABN1NUK8</accession>
<dbReference type="PROSITE" id="PS51257">
    <property type="entry name" value="PROKAR_LIPOPROTEIN"/>
    <property type="match status" value="1"/>
</dbReference>
<dbReference type="Proteomes" id="UP001501005">
    <property type="component" value="Unassembled WGS sequence"/>
</dbReference>
<comment type="caution">
    <text evidence="5">The sequence shown here is derived from an EMBL/GenBank/DDBJ whole genome shotgun (WGS) entry which is preliminary data.</text>
</comment>
<feature type="chain" id="PRO_5045940468" description="DUF4352 domain-containing protein" evidence="3">
    <location>
        <begin position="22"/>
        <end position="196"/>
    </location>
</feature>
<proteinExistence type="predicted"/>
<evidence type="ECO:0000256" key="1">
    <source>
        <dbReference type="ARBA" id="ARBA00022729"/>
    </source>
</evidence>
<sequence>MHVRTGIAAVAAVIGALTLTACDTGSTVVDKPKGNAAAEADSGKDATKETKEKSSAPEVAKVGDTLTLKGMEDGSRLDVTVVKVADPAKPADEFTEPDSGKRFVGVQFKLVNTGKAVYNDSPSNGARIADSEGQQFDSTIADITAGPSMSSSLTLKPGAKGLGWIVFEVPKASKIDTVQFTMDSGFADQTGEWKLR</sequence>
<evidence type="ECO:0000259" key="4">
    <source>
        <dbReference type="Pfam" id="PF11611"/>
    </source>
</evidence>
<evidence type="ECO:0000256" key="3">
    <source>
        <dbReference type="SAM" id="SignalP"/>
    </source>
</evidence>
<feature type="domain" description="DUF4352" evidence="4">
    <location>
        <begin position="76"/>
        <end position="187"/>
    </location>
</feature>
<name>A0ABN1NUK8_9ACTN</name>
<reference evidence="5 6" key="1">
    <citation type="journal article" date="2019" name="Int. J. Syst. Evol. Microbiol.">
        <title>The Global Catalogue of Microorganisms (GCM) 10K type strain sequencing project: providing services to taxonomists for standard genome sequencing and annotation.</title>
        <authorList>
            <consortium name="The Broad Institute Genomics Platform"/>
            <consortium name="The Broad Institute Genome Sequencing Center for Infectious Disease"/>
            <person name="Wu L."/>
            <person name="Ma J."/>
        </authorList>
    </citation>
    <scope>NUCLEOTIDE SEQUENCE [LARGE SCALE GENOMIC DNA]</scope>
    <source>
        <strain evidence="5 6">JCM 10673</strain>
    </source>
</reference>
<evidence type="ECO:0000256" key="2">
    <source>
        <dbReference type="SAM" id="MobiDB-lite"/>
    </source>
</evidence>
<evidence type="ECO:0000313" key="6">
    <source>
        <dbReference type="Proteomes" id="UP001501005"/>
    </source>
</evidence>
<gene>
    <name evidence="5" type="ORF">GCM10009549_33900</name>
</gene>
<dbReference type="Pfam" id="PF11611">
    <property type="entry name" value="DUF4352"/>
    <property type="match status" value="1"/>
</dbReference>
<dbReference type="InterPro" id="IPR029051">
    <property type="entry name" value="DUF4352"/>
</dbReference>
<evidence type="ECO:0000313" key="5">
    <source>
        <dbReference type="EMBL" id="GAA0917185.1"/>
    </source>
</evidence>
<dbReference type="RefSeq" id="WP_067397498.1">
    <property type="nucleotide sequence ID" value="NZ_BAAAHG010000027.1"/>
</dbReference>
<keyword evidence="6" id="KW-1185">Reference proteome</keyword>
<dbReference type="Gene3D" id="2.60.40.1240">
    <property type="match status" value="1"/>
</dbReference>
<organism evidence="5 6">
    <name type="scientific">Streptomyces thermoalcalitolerans</name>
    <dbReference type="NCBI Taxonomy" id="65605"/>
    <lineage>
        <taxon>Bacteria</taxon>
        <taxon>Bacillati</taxon>
        <taxon>Actinomycetota</taxon>
        <taxon>Actinomycetes</taxon>
        <taxon>Kitasatosporales</taxon>
        <taxon>Streptomycetaceae</taxon>
        <taxon>Streptomyces</taxon>
    </lineage>
</organism>
<protein>
    <recommendedName>
        <fullName evidence="4">DUF4352 domain-containing protein</fullName>
    </recommendedName>
</protein>
<dbReference type="InterPro" id="IPR029050">
    <property type="entry name" value="Immunoprotect_excell_Ig-like"/>
</dbReference>